<proteinExistence type="predicted"/>
<dbReference type="GO" id="GO:0016747">
    <property type="term" value="F:acyltransferase activity, transferring groups other than amino-acyl groups"/>
    <property type="evidence" value="ECO:0007669"/>
    <property type="project" value="InterPro"/>
</dbReference>
<name>A0A1I1VQ91_9BACL</name>
<dbReference type="CDD" id="cd04301">
    <property type="entry name" value="NAT_SF"/>
    <property type="match status" value="1"/>
</dbReference>
<dbReference type="InterPro" id="IPR050832">
    <property type="entry name" value="Bact_Acetyltransf"/>
</dbReference>
<dbReference type="SUPFAM" id="SSF55729">
    <property type="entry name" value="Acyl-CoA N-acyltransferases (Nat)"/>
    <property type="match status" value="1"/>
</dbReference>
<organism evidence="4 5">
    <name type="scientific">Paenibacillus catalpae</name>
    <dbReference type="NCBI Taxonomy" id="1045775"/>
    <lineage>
        <taxon>Bacteria</taxon>
        <taxon>Bacillati</taxon>
        <taxon>Bacillota</taxon>
        <taxon>Bacilli</taxon>
        <taxon>Bacillales</taxon>
        <taxon>Paenibacillaceae</taxon>
        <taxon>Paenibacillus</taxon>
    </lineage>
</organism>
<feature type="domain" description="N-acetyltransferase" evidence="3">
    <location>
        <begin position="1"/>
        <end position="153"/>
    </location>
</feature>
<accession>A0A1I1VQ91</accession>
<sequence>MRLVNEFTITKVNDLDTQMLTLLVEESKSEGFRHLNRLVTEYDAGTNKFDKEGEALFLAINRSDIVGVCALNQDPYSVIKEIGRVRRMYVAPHVRRFGVGRMLMESVIAEARNRYRILELKTDNPVADLFYQSMGFSVNFDLGNDTTHYLRLN</sequence>
<dbReference type="InterPro" id="IPR000182">
    <property type="entry name" value="GNAT_dom"/>
</dbReference>
<dbReference type="Gene3D" id="3.40.630.30">
    <property type="match status" value="1"/>
</dbReference>
<keyword evidence="5" id="KW-1185">Reference proteome</keyword>
<dbReference type="Proteomes" id="UP000198855">
    <property type="component" value="Unassembled WGS sequence"/>
</dbReference>
<dbReference type="PROSITE" id="PS51186">
    <property type="entry name" value="GNAT"/>
    <property type="match status" value="1"/>
</dbReference>
<dbReference type="STRING" id="1045775.SAMN05216378_1734"/>
<dbReference type="InterPro" id="IPR016181">
    <property type="entry name" value="Acyl_CoA_acyltransferase"/>
</dbReference>
<evidence type="ECO:0000313" key="5">
    <source>
        <dbReference type="Proteomes" id="UP000198855"/>
    </source>
</evidence>
<dbReference type="PANTHER" id="PTHR43877:SF2">
    <property type="entry name" value="AMINOALKYLPHOSPHONATE N-ACETYLTRANSFERASE-RELATED"/>
    <property type="match status" value="1"/>
</dbReference>
<evidence type="ECO:0000259" key="3">
    <source>
        <dbReference type="PROSITE" id="PS51186"/>
    </source>
</evidence>
<dbReference type="EMBL" id="FOMT01000001">
    <property type="protein sequence ID" value="SFD85111.1"/>
    <property type="molecule type" value="Genomic_DNA"/>
</dbReference>
<dbReference type="Pfam" id="PF13508">
    <property type="entry name" value="Acetyltransf_7"/>
    <property type="match status" value="1"/>
</dbReference>
<dbReference type="AlphaFoldDB" id="A0A1I1VQ91"/>
<keyword evidence="1 4" id="KW-0808">Transferase</keyword>
<evidence type="ECO:0000313" key="4">
    <source>
        <dbReference type="EMBL" id="SFD85111.1"/>
    </source>
</evidence>
<evidence type="ECO:0000256" key="2">
    <source>
        <dbReference type="ARBA" id="ARBA00023315"/>
    </source>
</evidence>
<evidence type="ECO:0000256" key="1">
    <source>
        <dbReference type="ARBA" id="ARBA00022679"/>
    </source>
</evidence>
<gene>
    <name evidence="4" type="ORF">SAMN05216378_1734</name>
</gene>
<reference evidence="5" key="1">
    <citation type="submission" date="2016-10" db="EMBL/GenBank/DDBJ databases">
        <authorList>
            <person name="Varghese N."/>
            <person name="Submissions S."/>
        </authorList>
    </citation>
    <scope>NUCLEOTIDE SEQUENCE [LARGE SCALE GENOMIC DNA]</scope>
    <source>
        <strain evidence="5">CGMCC 1.10784</strain>
    </source>
</reference>
<dbReference type="PANTHER" id="PTHR43877">
    <property type="entry name" value="AMINOALKYLPHOSPHONATE N-ACETYLTRANSFERASE-RELATED-RELATED"/>
    <property type="match status" value="1"/>
</dbReference>
<protein>
    <submittedName>
        <fullName evidence="4">Acetyltransferase (GNAT) domain-containing protein</fullName>
    </submittedName>
</protein>
<keyword evidence="2" id="KW-0012">Acyltransferase</keyword>